<feature type="chain" id="PRO_5045847379" description="VPLPA-CTERM sorting domain-containing protein" evidence="2">
    <location>
        <begin position="22"/>
        <end position="204"/>
    </location>
</feature>
<evidence type="ECO:0000313" key="4">
    <source>
        <dbReference type="Proteomes" id="UP001560019"/>
    </source>
</evidence>
<evidence type="ECO:0000256" key="2">
    <source>
        <dbReference type="SAM" id="SignalP"/>
    </source>
</evidence>
<sequence length="204" mass="20796">MRKYLFAAAVVGSVAGTTATAASLNGEFWDVPANTIASIDQAIAQVNGGTDTPTATFTSTAVNYGESPWTIGSLSDFLNADAGSIVGTDPANIQESVFRLTGDVALTTGDTITVTSDDGFRLLVGGSTFSEFNGLRGPGGTTSAVWGGATGVYSATLWYFEGNFTQAQLISNLGDFVAPVPIPAGGLLLLSGIGAVAAMRRRKG</sequence>
<reference evidence="3 4" key="1">
    <citation type="submission" date="2024-06" db="EMBL/GenBank/DDBJ databases">
        <title>Genome of Rhodovulum iodosum, a marine photoferrotroph.</title>
        <authorList>
            <person name="Bianchini G."/>
            <person name="Nikeleit V."/>
            <person name="Kappler A."/>
            <person name="Bryce C."/>
            <person name="Sanchez-Baracaldo P."/>
        </authorList>
    </citation>
    <scope>NUCLEOTIDE SEQUENCE [LARGE SCALE GENOMIC DNA]</scope>
    <source>
        <strain evidence="3 4">UT/N1</strain>
    </source>
</reference>
<dbReference type="Proteomes" id="UP001560019">
    <property type="component" value="Unassembled WGS sequence"/>
</dbReference>
<keyword evidence="1" id="KW-0472">Membrane</keyword>
<name>A0ABV3XR02_9RHOB</name>
<dbReference type="RefSeq" id="WP_125405801.1">
    <property type="nucleotide sequence ID" value="NZ_JBEHHI010000001.1"/>
</dbReference>
<organism evidence="3 4">
    <name type="scientific">Rhodovulum iodosum</name>
    <dbReference type="NCBI Taxonomy" id="68291"/>
    <lineage>
        <taxon>Bacteria</taxon>
        <taxon>Pseudomonadati</taxon>
        <taxon>Pseudomonadota</taxon>
        <taxon>Alphaproteobacteria</taxon>
        <taxon>Rhodobacterales</taxon>
        <taxon>Paracoccaceae</taxon>
        <taxon>Rhodovulum</taxon>
    </lineage>
</organism>
<keyword evidence="1" id="KW-0812">Transmembrane</keyword>
<evidence type="ECO:0000256" key="1">
    <source>
        <dbReference type="SAM" id="Phobius"/>
    </source>
</evidence>
<keyword evidence="1" id="KW-1133">Transmembrane helix</keyword>
<dbReference type="NCBIfam" id="TIGR03370">
    <property type="entry name" value="VPLPA-CTERM"/>
    <property type="match status" value="1"/>
</dbReference>
<dbReference type="EMBL" id="JBEHHI010000001">
    <property type="protein sequence ID" value="MEX5727755.1"/>
    <property type="molecule type" value="Genomic_DNA"/>
</dbReference>
<protein>
    <recommendedName>
        <fullName evidence="5">VPLPA-CTERM sorting domain-containing protein</fullName>
    </recommendedName>
</protein>
<evidence type="ECO:0008006" key="5">
    <source>
        <dbReference type="Google" id="ProtNLM"/>
    </source>
</evidence>
<feature type="signal peptide" evidence="2">
    <location>
        <begin position="1"/>
        <end position="21"/>
    </location>
</feature>
<keyword evidence="4" id="KW-1185">Reference proteome</keyword>
<comment type="caution">
    <text evidence="3">The sequence shown here is derived from an EMBL/GenBank/DDBJ whole genome shotgun (WGS) entry which is preliminary data.</text>
</comment>
<gene>
    <name evidence="3" type="ORF">Ga0609869_001108</name>
</gene>
<feature type="transmembrane region" description="Helical" evidence="1">
    <location>
        <begin position="176"/>
        <end position="199"/>
    </location>
</feature>
<proteinExistence type="predicted"/>
<accession>A0ABV3XR02</accession>
<evidence type="ECO:0000313" key="3">
    <source>
        <dbReference type="EMBL" id="MEX5727755.1"/>
    </source>
</evidence>
<dbReference type="InterPro" id="IPR022472">
    <property type="entry name" value="VPLPA-CTERM"/>
</dbReference>
<keyword evidence="2" id="KW-0732">Signal</keyword>